<gene>
    <name evidence="1" type="ORF">ACFFRH_18115</name>
</gene>
<protein>
    <submittedName>
        <fullName evidence="1">Uncharacterized protein</fullName>
    </submittedName>
</protein>
<organism evidence="1 2">
    <name type="scientific">Streptosporangium vulgare</name>
    <dbReference type="NCBI Taxonomy" id="46190"/>
    <lineage>
        <taxon>Bacteria</taxon>
        <taxon>Bacillati</taxon>
        <taxon>Actinomycetota</taxon>
        <taxon>Actinomycetes</taxon>
        <taxon>Streptosporangiales</taxon>
        <taxon>Streptosporangiaceae</taxon>
        <taxon>Streptosporangium</taxon>
    </lineage>
</organism>
<accession>A0ABV5TG33</accession>
<name>A0ABV5TG33_9ACTN</name>
<dbReference type="EMBL" id="JBHMBS010000007">
    <property type="protein sequence ID" value="MFB9677400.1"/>
    <property type="molecule type" value="Genomic_DNA"/>
</dbReference>
<comment type="caution">
    <text evidence="1">The sequence shown here is derived from an EMBL/GenBank/DDBJ whole genome shotgun (WGS) entry which is preliminary data.</text>
</comment>
<reference evidence="1 2" key="1">
    <citation type="submission" date="2024-09" db="EMBL/GenBank/DDBJ databases">
        <authorList>
            <person name="Sun Q."/>
            <person name="Mori K."/>
        </authorList>
    </citation>
    <scope>NUCLEOTIDE SEQUENCE [LARGE SCALE GENOMIC DNA]</scope>
    <source>
        <strain evidence="1 2">JCM 3028</strain>
    </source>
</reference>
<evidence type="ECO:0000313" key="1">
    <source>
        <dbReference type="EMBL" id="MFB9677400.1"/>
    </source>
</evidence>
<evidence type="ECO:0000313" key="2">
    <source>
        <dbReference type="Proteomes" id="UP001589610"/>
    </source>
</evidence>
<dbReference type="RefSeq" id="WP_386157907.1">
    <property type="nucleotide sequence ID" value="NZ_JBHMBS010000007.1"/>
</dbReference>
<sequence>MSGPADTSDAGAIRRRFPWVGCFDSGEDNLSSRYRDMMAEALRDREIVEAIDATWHRL</sequence>
<dbReference type="Proteomes" id="UP001589610">
    <property type="component" value="Unassembled WGS sequence"/>
</dbReference>
<proteinExistence type="predicted"/>
<keyword evidence="2" id="KW-1185">Reference proteome</keyword>